<evidence type="ECO:0000313" key="1">
    <source>
        <dbReference type="EMBL" id="GBP50185.1"/>
    </source>
</evidence>
<dbReference type="AlphaFoldDB" id="A0A4C1WJ98"/>
<sequence>MMLTRIAMPPVRPIRKSIQDRRGNWILCDVKVRRAVHSCSAPFRLIGSAQSSLVRRDQPSNNIFSRTTSFQLSGPRLANKSRSDIGPASGLAVDIGPYPIPKRAIVEVLHRPPRLASDVLSALRLYSHLHSMTRINVSGCPIAMRTRIIR</sequence>
<evidence type="ECO:0000313" key="2">
    <source>
        <dbReference type="Proteomes" id="UP000299102"/>
    </source>
</evidence>
<comment type="caution">
    <text evidence="1">The sequence shown here is derived from an EMBL/GenBank/DDBJ whole genome shotgun (WGS) entry which is preliminary data.</text>
</comment>
<accession>A0A4C1WJ98</accession>
<proteinExistence type="predicted"/>
<keyword evidence="2" id="KW-1185">Reference proteome</keyword>
<organism evidence="1 2">
    <name type="scientific">Eumeta variegata</name>
    <name type="common">Bagworm moth</name>
    <name type="synonym">Eumeta japonica</name>
    <dbReference type="NCBI Taxonomy" id="151549"/>
    <lineage>
        <taxon>Eukaryota</taxon>
        <taxon>Metazoa</taxon>
        <taxon>Ecdysozoa</taxon>
        <taxon>Arthropoda</taxon>
        <taxon>Hexapoda</taxon>
        <taxon>Insecta</taxon>
        <taxon>Pterygota</taxon>
        <taxon>Neoptera</taxon>
        <taxon>Endopterygota</taxon>
        <taxon>Lepidoptera</taxon>
        <taxon>Glossata</taxon>
        <taxon>Ditrysia</taxon>
        <taxon>Tineoidea</taxon>
        <taxon>Psychidae</taxon>
        <taxon>Oiketicinae</taxon>
        <taxon>Eumeta</taxon>
    </lineage>
</organism>
<dbReference type="Proteomes" id="UP000299102">
    <property type="component" value="Unassembled WGS sequence"/>
</dbReference>
<dbReference type="EMBL" id="BGZK01000560">
    <property type="protein sequence ID" value="GBP50185.1"/>
    <property type="molecule type" value="Genomic_DNA"/>
</dbReference>
<reference evidence="1 2" key="1">
    <citation type="journal article" date="2019" name="Commun. Biol.">
        <title>The bagworm genome reveals a unique fibroin gene that provides high tensile strength.</title>
        <authorList>
            <person name="Kono N."/>
            <person name="Nakamura H."/>
            <person name="Ohtoshi R."/>
            <person name="Tomita M."/>
            <person name="Numata K."/>
            <person name="Arakawa K."/>
        </authorList>
    </citation>
    <scope>NUCLEOTIDE SEQUENCE [LARGE SCALE GENOMIC DNA]</scope>
</reference>
<protein>
    <submittedName>
        <fullName evidence="1">Uncharacterized protein</fullName>
    </submittedName>
</protein>
<gene>
    <name evidence="1" type="ORF">EVAR_97185_1</name>
</gene>
<name>A0A4C1WJ98_EUMVA</name>